<protein>
    <submittedName>
        <fullName evidence="1">Uncharacterized protein</fullName>
    </submittedName>
</protein>
<name>A0ABQ9HGT9_9NEOP</name>
<evidence type="ECO:0000313" key="1">
    <source>
        <dbReference type="EMBL" id="KAJ8883543.1"/>
    </source>
</evidence>
<gene>
    <name evidence="1" type="ORF">PR048_015387</name>
</gene>
<keyword evidence="2" id="KW-1185">Reference proteome</keyword>
<dbReference type="EMBL" id="JARBHB010000005">
    <property type="protein sequence ID" value="KAJ8883543.1"/>
    <property type="molecule type" value="Genomic_DNA"/>
</dbReference>
<proteinExistence type="predicted"/>
<dbReference type="Proteomes" id="UP001159363">
    <property type="component" value="Chromosome 4"/>
</dbReference>
<feature type="non-terminal residue" evidence="1">
    <location>
        <position position="70"/>
    </location>
</feature>
<comment type="caution">
    <text evidence="1">The sequence shown here is derived from an EMBL/GenBank/DDBJ whole genome shotgun (WGS) entry which is preliminary data.</text>
</comment>
<sequence length="70" mass="8113">MQNISLPCIPVQELFYYRQLSVDACGGQNMNNCTIRFLLSLTDTNRFDIIIHRFPILGHSYLACDRDFSL</sequence>
<reference evidence="1 2" key="1">
    <citation type="submission" date="2023-02" db="EMBL/GenBank/DDBJ databases">
        <title>LHISI_Scaffold_Assembly.</title>
        <authorList>
            <person name="Stuart O.P."/>
            <person name="Cleave R."/>
            <person name="Magrath M.J.L."/>
            <person name="Mikheyev A.S."/>
        </authorList>
    </citation>
    <scope>NUCLEOTIDE SEQUENCE [LARGE SCALE GENOMIC DNA]</scope>
    <source>
        <strain evidence="1">Daus_M_001</strain>
        <tissue evidence="1">Leg muscle</tissue>
    </source>
</reference>
<organism evidence="1 2">
    <name type="scientific">Dryococelus australis</name>
    <dbReference type="NCBI Taxonomy" id="614101"/>
    <lineage>
        <taxon>Eukaryota</taxon>
        <taxon>Metazoa</taxon>
        <taxon>Ecdysozoa</taxon>
        <taxon>Arthropoda</taxon>
        <taxon>Hexapoda</taxon>
        <taxon>Insecta</taxon>
        <taxon>Pterygota</taxon>
        <taxon>Neoptera</taxon>
        <taxon>Polyneoptera</taxon>
        <taxon>Phasmatodea</taxon>
        <taxon>Verophasmatodea</taxon>
        <taxon>Anareolatae</taxon>
        <taxon>Phasmatidae</taxon>
        <taxon>Eurycanthinae</taxon>
        <taxon>Dryococelus</taxon>
    </lineage>
</organism>
<evidence type="ECO:0000313" key="2">
    <source>
        <dbReference type="Proteomes" id="UP001159363"/>
    </source>
</evidence>
<accession>A0ABQ9HGT9</accession>